<dbReference type="InterPro" id="IPR015915">
    <property type="entry name" value="Kelch-typ_b-propeller"/>
</dbReference>
<dbReference type="EMBL" id="VCGU01000010">
    <property type="protein sequence ID" value="TRY69028.1"/>
    <property type="molecule type" value="Genomic_DNA"/>
</dbReference>
<feature type="signal peptide" evidence="2">
    <location>
        <begin position="1"/>
        <end position="21"/>
    </location>
</feature>
<keyword evidence="2" id="KW-0732">Signal</keyword>
<organism evidence="3 4">
    <name type="scientific">Tigriopus californicus</name>
    <name type="common">Marine copepod</name>
    <dbReference type="NCBI Taxonomy" id="6832"/>
    <lineage>
        <taxon>Eukaryota</taxon>
        <taxon>Metazoa</taxon>
        <taxon>Ecdysozoa</taxon>
        <taxon>Arthropoda</taxon>
        <taxon>Crustacea</taxon>
        <taxon>Multicrustacea</taxon>
        <taxon>Hexanauplia</taxon>
        <taxon>Copepoda</taxon>
        <taxon>Harpacticoida</taxon>
        <taxon>Harpacticidae</taxon>
        <taxon>Tigriopus</taxon>
    </lineage>
</organism>
<dbReference type="InterPro" id="IPR006652">
    <property type="entry name" value="Kelch_1"/>
</dbReference>
<name>A0A553NUC0_TIGCA</name>
<feature type="chain" id="PRO_5022168829" evidence="2">
    <location>
        <begin position="22"/>
        <end position="351"/>
    </location>
</feature>
<accession>A0A553NUC0</accession>
<keyword evidence="1" id="KW-0880">Kelch repeat</keyword>
<sequence length="351" mass="38292">MKGLLLSCSLIAVALLKVNYAADSKIFLATGVGNLHSELIDPTTKENNCQNTPPYPKRVTGAVGGVINDNTTPLVCGGFPYEEGIVYTDLCYTFDFAENRWSPSDIALTSPRRFGASLTLPDGRIWVTGGQGEAGTTASTEIFENGTFGPGPDMPVPKEDHCIVQLDETRTLVGGGGPISTSVFIYDWSTQEWEVKSPLRLGRRGLSCGKFETSDGLQVIFVGGEGEGYFKKTTEILNVDNDKMVAGPEMEKENYGAHMVEFEKELFLVGGTDDFFSTSDILKFNVEAMTFELTEASLKEPREVFVSMIVQNDHSIRGLLRKTTKATSGECSKTLTRLSVGGTRDLQDCER</sequence>
<keyword evidence="4" id="KW-1185">Reference proteome</keyword>
<reference evidence="3 4" key="1">
    <citation type="journal article" date="2018" name="Nat. Ecol. Evol.">
        <title>Genomic signatures of mitonuclear coevolution across populations of Tigriopus californicus.</title>
        <authorList>
            <person name="Barreto F.S."/>
            <person name="Watson E.T."/>
            <person name="Lima T.G."/>
            <person name="Willett C.S."/>
            <person name="Edmands S."/>
            <person name="Li W."/>
            <person name="Burton R.S."/>
        </authorList>
    </citation>
    <scope>NUCLEOTIDE SEQUENCE [LARGE SCALE GENOMIC DNA]</scope>
    <source>
        <strain evidence="3 4">San Diego</strain>
    </source>
</reference>
<evidence type="ECO:0000256" key="2">
    <source>
        <dbReference type="SAM" id="SignalP"/>
    </source>
</evidence>
<evidence type="ECO:0000313" key="4">
    <source>
        <dbReference type="Proteomes" id="UP000318571"/>
    </source>
</evidence>
<dbReference type="Gene3D" id="2.120.10.80">
    <property type="entry name" value="Kelch-type beta propeller"/>
    <property type="match status" value="1"/>
</dbReference>
<dbReference type="AlphaFoldDB" id="A0A553NUC0"/>
<dbReference type="Proteomes" id="UP000318571">
    <property type="component" value="Chromosome 1"/>
</dbReference>
<evidence type="ECO:0000313" key="3">
    <source>
        <dbReference type="EMBL" id="TRY69028.1"/>
    </source>
</evidence>
<protein>
    <submittedName>
        <fullName evidence="3">Uncharacterized protein</fullName>
    </submittedName>
</protein>
<comment type="caution">
    <text evidence="3">The sequence shown here is derived from an EMBL/GenBank/DDBJ whole genome shotgun (WGS) entry which is preliminary data.</text>
</comment>
<dbReference type="SUPFAM" id="SSF50965">
    <property type="entry name" value="Galactose oxidase, central domain"/>
    <property type="match status" value="1"/>
</dbReference>
<dbReference type="SMART" id="SM00612">
    <property type="entry name" value="Kelch"/>
    <property type="match status" value="3"/>
</dbReference>
<dbReference type="PANTHER" id="PTHR45632">
    <property type="entry name" value="LD33804P"/>
    <property type="match status" value="1"/>
</dbReference>
<dbReference type="InterPro" id="IPR011043">
    <property type="entry name" value="Gal_Oxase/kelch_b-propeller"/>
</dbReference>
<evidence type="ECO:0000256" key="1">
    <source>
        <dbReference type="ARBA" id="ARBA00022441"/>
    </source>
</evidence>
<gene>
    <name evidence="3" type="ORF">TCAL_01410</name>
</gene>
<proteinExistence type="predicted"/>